<proteinExistence type="predicted"/>
<gene>
    <name evidence="4" type="ORF">CINCED_3A013763</name>
</gene>
<dbReference type="PANTHER" id="PTHR13067:SF2">
    <property type="entry name" value="CASPASE-ACTIVATED DNASE"/>
    <property type="match status" value="1"/>
</dbReference>
<dbReference type="GO" id="GO:0005737">
    <property type="term" value="C:cytoplasm"/>
    <property type="evidence" value="ECO:0007669"/>
    <property type="project" value="InterPro"/>
</dbReference>
<dbReference type="Pfam" id="PF09230">
    <property type="entry name" value="DFF40"/>
    <property type="match status" value="1"/>
</dbReference>
<organism evidence="4 5">
    <name type="scientific">Cinara cedri</name>
    <dbReference type="NCBI Taxonomy" id="506608"/>
    <lineage>
        <taxon>Eukaryota</taxon>
        <taxon>Metazoa</taxon>
        <taxon>Ecdysozoa</taxon>
        <taxon>Arthropoda</taxon>
        <taxon>Hexapoda</taxon>
        <taxon>Insecta</taxon>
        <taxon>Pterygota</taxon>
        <taxon>Neoptera</taxon>
        <taxon>Paraneoptera</taxon>
        <taxon>Hemiptera</taxon>
        <taxon>Sternorrhyncha</taxon>
        <taxon>Aphidomorpha</taxon>
        <taxon>Aphidoidea</taxon>
        <taxon>Aphididae</taxon>
        <taxon>Lachninae</taxon>
        <taxon>Cinara</taxon>
    </lineage>
</organism>
<dbReference type="PROSITE" id="PS51135">
    <property type="entry name" value="CIDE_N"/>
    <property type="match status" value="1"/>
</dbReference>
<dbReference type="Proteomes" id="UP000325440">
    <property type="component" value="Unassembled WGS sequence"/>
</dbReference>
<evidence type="ECO:0000256" key="1">
    <source>
        <dbReference type="ARBA" id="ARBA00022703"/>
    </source>
</evidence>
<dbReference type="GO" id="GO:0005634">
    <property type="term" value="C:nucleus"/>
    <property type="evidence" value="ECO:0007669"/>
    <property type="project" value="InterPro"/>
</dbReference>
<dbReference type="SUPFAM" id="SSF54060">
    <property type="entry name" value="His-Me finger endonucleases"/>
    <property type="match status" value="1"/>
</dbReference>
<dbReference type="InterPro" id="IPR044925">
    <property type="entry name" value="His-Me_finger_sf"/>
</dbReference>
<dbReference type="SMART" id="SM00266">
    <property type="entry name" value="CAD"/>
    <property type="match status" value="1"/>
</dbReference>
<sequence length="356" mass="41612">MKGYKITNCAQEKRIGIVGNSIKDVFTKGCQKLKMDSENVTMMLIDGTVVDDEDYFQTLPAQTLFMFRSNGESFQTGADLVYNVLTTVNKDILQSAIKIKSFFNENIKDKIRILSSILDEDQNQNIDLTTCSLRSKDPEWFQDLDTRAKTKEEFLFKRCQERIRNYMYKTKTDMIKSDFYINHSNCRKFLDEVYKQFSELLNKNKYHGYYFDRSNSNCLCDTTGIFTCQGAWNQTGCFYERGTGHKINPYQNRECRIIFSTWNLDHWVERSRTVIPALFEASMMASKAYCSINMNYFYNLLFTTVNLKLVHIVCHDKGQHGSAKCDSKLYLKDKQTSSQSKELEELKEHISIKMFT</sequence>
<dbReference type="InterPro" id="IPR003508">
    <property type="entry name" value="CIDE-N_dom"/>
</dbReference>
<dbReference type="Pfam" id="PF02017">
    <property type="entry name" value="CIDE-N"/>
    <property type="match status" value="1"/>
</dbReference>
<dbReference type="GO" id="GO:0016787">
    <property type="term" value="F:hydrolase activity"/>
    <property type="evidence" value="ECO:0007669"/>
    <property type="project" value="InterPro"/>
</dbReference>
<dbReference type="GO" id="GO:0006309">
    <property type="term" value="P:apoptotic DNA fragmentation"/>
    <property type="evidence" value="ECO:0007669"/>
    <property type="project" value="InterPro"/>
</dbReference>
<dbReference type="InterPro" id="IPR039729">
    <property type="entry name" value="DFF40"/>
</dbReference>
<name>A0A5E4NT59_9HEMI</name>
<evidence type="ECO:0000313" key="5">
    <source>
        <dbReference type="Proteomes" id="UP000325440"/>
    </source>
</evidence>
<evidence type="ECO:0000313" key="4">
    <source>
        <dbReference type="EMBL" id="VVC45448.1"/>
    </source>
</evidence>
<dbReference type="PANTHER" id="PTHR13067">
    <property type="entry name" value="CASPASE-ACTIVATED DNASE"/>
    <property type="match status" value="1"/>
</dbReference>
<dbReference type="EMBL" id="CABPRJ010002403">
    <property type="protein sequence ID" value="VVC45448.1"/>
    <property type="molecule type" value="Genomic_DNA"/>
</dbReference>
<evidence type="ECO:0000259" key="3">
    <source>
        <dbReference type="PROSITE" id="PS51135"/>
    </source>
</evidence>
<protein>
    <submittedName>
        <fullName evidence="4">Apoptosis, DNAation factor 40kDa,CIDE-N domain</fullName>
    </submittedName>
</protein>
<dbReference type="SUPFAM" id="SSF54277">
    <property type="entry name" value="CAD &amp; PB1 domains"/>
    <property type="match status" value="1"/>
</dbReference>
<dbReference type="InterPro" id="IPR015311">
    <property type="entry name" value="DFF40_C"/>
</dbReference>
<keyword evidence="5" id="KW-1185">Reference proteome</keyword>
<reference evidence="4 5" key="1">
    <citation type="submission" date="2019-08" db="EMBL/GenBank/DDBJ databases">
        <authorList>
            <person name="Alioto T."/>
            <person name="Alioto T."/>
            <person name="Gomez Garrido J."/>
        </authorList>
    </citation>
    <scope>NUCLEOTIDE SEQUENCE [LARGE SCALE GENOMIC DNA]</scope>
</reference>
<evidence type="ECO:0000256" key="2">
    <source>
        <dbReference type="PROSITE-ProRule" id="PRU00447"/>
    </source>
</evidence>
<feature type="domain" description="CIDE-N" evidence="3">
    <location>
        <begin position="1"/>
        <end position="76"/>
    </location>
</feature>
<accession>A0A5E4NT59</accession>
<keyword evidence="1 2" id="KW-0053">Apoptosis</keyword>
<dbReference type="AlphaFoldDB" id="A0A5E4NT59"/>
<dbReference type="OrthoDB" id="9943677at2759"/>
<dbReference type="GO" id="GO:0004520">
    <property type="term" value="F:DNA endonuclease activity"/>
    <property type="evidence" value="ECO:0007669"/>
    <property type="project" value="InterPro"/>
</dbReference>
<dbReference type="Gene3D" id="3.10.20.10">
    <property type="match status" value="1"/>
</dbReference>